<evidence type="ECO:0000313" key="3">
    <source>
        <dbReference type="Proteomes" id="UP001151532"/>
    </source>
</evidence>
<name>A0A9Q0WHA5_SALPP</name>
<dbReference type="OrthoDB" id="10471706at2759"/>
<protein>
    <submittedName>
        <fullName evidence="2">Uncharacterized protein</fullName>
    </submittedName>
</protein>
<evidence type="ECO:0000256" key="1">
    <source>
        <dbReference type="SAM" id="MobiDB-lite"/>
    </source>
</evidence>
<accession>A0A9Q0WHA5</accession>
<proteinExistence type="predicted"/>
<organism evidence="2 3">
    <name type="scientific">Salix purpurea</name>
    <name type="common">Purple osier willow</name>
    <dbReference type="NCBI Taxonomy" id="77065"/>
    <lineage>
        <taxon>Eukaryota</taxon>
        <taxon>Viridiplantae</taxon>
        <taxon>Streptophyta</taxon>
        <taxon>Embryophyta</taxon>
        <taxon>Tracheophyta</taxon>
        <taxon>Spermatophyta</taxon>
        <taxon>Magnoliopsida</taxon>
        <taxon>eudicotyledons</taxon>
        <taxon>Gunneridae</taxon>
        <taxon>Pentapetalae</taxon>
        <taxon>rosids</taxon>
        <taxon>fabids</taxon>
        <taxon>Malpighiales</taxon>
        <taxon>Salicaceae</taxon>
        <taxon>Saliceae</taxon>
        <taxon>Salix</taxon>
    </lineage>
</organism>
<sequence>MVACPVNESPPSSSSIAAHRADEMKSIGEEASDGGWGQEHVLMHSKDTSDAPNPGTEKPYISCVRVEDVCIKLTQPHMLVWDQKSPFMAPAKKPGQNQCI</sequence>
<dbReference type="EMBL" id="JAPFFK010000004">
    <property type="protein sequence ID" value="KAJ6766713.1"/>
    <property type="molecule type" value="Genomic_DNA"/>
</dbReference>
<reference evidence="2" key="1">
    <citation type="submission" date="2022-11" db="EMBL/GenBank/DDBJ databases">
        <authorList>
            <person name="Hyden B.L."/>
            <person name="Feng K."/>
            <person name="Yates T."/>
            <person name="Jawdy S."/>
            <person name="Smart L.B."/>
            <person name="Muchero W."/>
        </authorList>
    </citation>
    <scope>NUCLEOTIDE SEQUENCE</scope>
    <source>
        <tissue evidence="2">Shoot tip</tissue>
    </source>
</reference>
<reference evidence="2" key="2">
    <citation type="journal article" date="2023" name="Int. J. Mol. Sci.">
        <title>De Novo Assembly and Annotation of 11 Diverse Shrub Willow (Salix) Genomes Reveals Novel Gene Organization in Sex-Linked Regions.</title>
        <authorList>
            <person name="Hyden B."/>
            <person name="Feng K."/>
            <person name="Yates T.B."/>
            <person name="Jawdy S."/>
            <person name="Cereghino C."/>
            <person name="Smart L.B."/>
            <person name="Muchero W."/>
        </authorList>
    </citation>
    <scope>NUCLEOTIDE SEQUENCE</scope>
    <source>
        <tissue evidence="2">Shoot tip</tissue>
    </source>
</reference>
<feature type="region of interest" description="Disordered" evidence="1">
    <location>
        <begin position="1"/>
        <end position="56"/>
    </location>
</feature>
<dbReference type="Proteomes" id="UP001151532">
    <property type="component" value="Chromosome 4"/>
</dbReference>
<evidence type="ECO:0000313" key="2">
    <source>
        <dbReference type="EMBL" id="KAJ6766713.1"/>
    </source>
</evidence>
<dbReference type="AlphaFoldDB" id="A0A9Q0WHA5"/>
<comment type="caution">
    <text evidence="2">The sequence shown here is derived from an EMBL/GenBank/DDBJ whole genome shotgun (WGS) entry which is preliminary data.</text>
</comment>
<gene>
    <name evidence="2" type="ORF">OIU79_022636</name>
</gene>
<keyword evidence="3" id="KW-1185">Reference proteome</keyword>
<feature type="compositionally biased region" description="Basic and acidic residues" evidence="1">
    <location>
        <begin position="19"/>
        <end position="28"/>
    </location>
</feature>